<dbReference type="SUPFAM" id="SSF46785">
    <property type="entry name" value="Winged helix' DNA-binding domain"/>
    <property type="match status" value="1"/>
</dbReference>
<dbReference type="Proteomes" id="UP000617628">
    <property type="component" value="Unassembled WGS sequence"/>
</dbReference>
<organism evidence="5 6">
    <name type="scientific">Pelagicoccus mobilis</name>
    <dbReference type="NCBI Taxonomy" id="415221"/>
    <lineage>
        <taxon>Bacteria</taxon>
        <taxon>Pseudomonadati</taxon>
        <taxon>Verrucomicrobiota</taxon>
        <taxon>Opitutia</taxon>
        <taxon>Puniceicoccales</taxon>
        <taxon>Pelagicoccaceae</taxon>
        <taxon>Pelagicoccus</taxon>
    </lineage>
</organism>
<dbReference type="Gene3D" id="1.20.120.530">
    <property type="entry name" value="GntR ligand-binding domain-like"/>
    <property type="match status" value="1"/>
</dbReference>
<dbReference type="CDD" id="cd07377">
    <property type="entry name" value="WHTH_GntR"/>
    <property type="match status" value="1"/>
</dbReference>
<dbReference type="SMART" id="SM00895">
    <property type="entry name" value="FCD"/>
    <property type="match status" value="1"/>
</dbReference>
<evidence type="ECO:0000256" key="1">
    <source>
        <dbReference type="ARBA" id="ARBA00023015"/>
    </source>
</evidence>
<reference evidence="5" key="1">
    <citation type="submission" date="2021-01" db="EMBL/GenBank/DDBJ databases">
        <title>Modified the classification status of verrucomicrobia.</title>
        <authorList>
            <person name="Feng X."/>
        </authorList>
    </citation>
    <scope>NUCLEOTIDE SEQUENCE</scope>
    <source>
        <strain evidence="5">KCTC 13126</strain>
    </source>
</reference>
<keyword evidence="6" id="KW-1185">Reference proteome</keyword>
<dbReference type="PANTHER" id="PTHR43537">
    <property type="entry name" value="TRANSCRIPTIONAL REGULATOR, GNTR FAMILY"/>
    <property type="match status" value="1"/>
</dbReference>
<sequence>MAEQPIFRTIREQVVHKLRNDIIGQVYAPGENLREHALSKTYGVSRSPIRDALLQLAQEGLLVATPNCGVRVAHRLDEELQPLVVDVRLRIEGFALDRAMKKMDEKGVALIDARLEAHRKNCEAQDLPAIVKSDMEFHQAIIELADVPELSSLWQPIIASMMLHYERHRDWMESYKEHEAIADAIKAGDKRAAKKALTANIK</sequence>
<evidence type="ECO:0000313" key="6">
    <source>
        <dbReference type="Proteomes" id="UP000617628"/>
    </source>
</evidence>
<dbReference type="InterPro" id="IPR008920">
    <property type="entry name" value="TF_FadR/GntR_C"/>
</dbReference>
<feature type="domain" description="HTH gntR-type" evidence="4">
    <location>
        <begin position="8"/>
        <end position="75"/>
    </location>
</feature>
<name>A0A934S5P0_9BACT</name>
<keyword evidence="1" id="KW-0805">Transcription regulation</keyword>
<proteinExistence type="predicted"/>
<dbReference type="Pfam" id="PF07729">
    <property type="entry name" value="FCD"/>
    <property type="match status" value="1"/>
</dbReference>
<dbReference type="Gene3D" id="1.10.10.10">
    <property type="entry name" value="Winged helix-like DNA-binding domain superfamily/Winged helix DNA-binding domain"/>
    <property type="match status" value="1"/>
</dbReference>
<dbReference type="InterPro" id="IPR036388">
    <property type="entry name" value="WH-like_DNA-bd_sf"/>
</dbReference>
<keyword evidence="2" id="KW-0238">DNA-binding</keyword>
<evidence type="ECO:0000256" key="3">
    <source>
        <dbReference type="ARBA" id="ARBA00023163"/>
    </source>
</evidence>
<evidence type="ECO:0000313" key="5">
    <source>
        <dbReference type="EMBL" id="MBK1880227.1"/>
    </source>
</evidence>
<dbReference type="PANTHER" id="PTHR43537:SF24">
    <property type="entry name" value="GLUCONATE OPERON TRANSCRIPTIONAL REPRESSOR"/>
    <property type="match status" value="1"/>
</dbReference>
<dbReference type="GO" id="GO:0003700">
    <property type="term" value="F:DNA-binding transcription factor activity"/>
    <property type="evidence" value="ECO:0007669"/>
    <property type="project" value="InterPro"/>
</dbReference>
<dbReference type="AlphaFoldDB" id="A0A934S5P0"/>
<keyword evidence="3" id="KW-0804">Transcription</keyword>
<evidence type="ECO:0000256" key="2">
    <source>
        <dbReference type="ARBA" id="ARBA00023125"/>
    </source>
</evidence>
<accession>A0A934S5P0</accession>
<protein>
    <submittedName>
        <fullName evidence="5">GntR family transcriptional regulator</fullName>
    </submittedName>
</protein>
<dbReference type="GO" id="GO:0003677">
    <property type="term" value="F:DNA binding"/>
    <property type="evidence" value="ECO:0007669"/>
    <property type="project" value="UniProtKB-KW"/>
</dbReference>
<gene>
    <name evidence="5" type="ORF">JIN87_25300</name>
</gene>
<dbReference type="SMART" id="SM00345">
    <property type="entry name" value="HTH_GNTR"/>
    <property type="match status" value="1"/>
</dbReference>
<comment type="caution">
    <text evidence="5">The sequence shown here is derived from an EMBL/GenBank/DDBJ whole genome shotgun (WGS) entry which is preliminary data.</text>
</comment>
<dbReference type="InterPro" id="IPR011711">
    <property type="entry name" value="GntR_C"/>
</dbReference>
<dbReference type="RefSeq" id="WP_200358957.1">
    <property type="nucleotide sequence ID" value="NZ_JAENIL010000076.1"/>
</dbReference>
<dbReference type="EMBL" id="JAENIL010000076">
    <property type="protein sequence ID" value="MBK1880227.1"/>
    <property type="molecule type" value="Genomic_DNA"/>
</dbReference>
<evidence type="ECO:0000259" key="4">
    <source>
        <dbReference type="PROSITE" id="PS50949"/>
    </source>
</evidence>
<dbReference type="InterPro" id="IPR036390">
    <property type="entry name" value="WH_DNA-bd_sf"/>
</dbReference>
<dbReference type="PROSITE" id="PS50949">
    <property type="entry name" value="HTH_GNTR"/>
    <property type="match status" value="1"/>
</dbReference>
<dbReference type="InterPro" id="IPR000524">
    <property type="entry name" value="Tscrpt_reg_HTH_GntR"/>
</dbReference>
<dbReference type="Pfam" id="PF00392">
    <property type="entry name" value="GntR"/>
    <property type="match status" value="1"/>
</dbReference>
<dbReference type="SUPFAM" id="SSF48008">
    <property type="entry name" value="GntR ligand-binding domain-like"/>
    <property type="match status" value="1"/>
</dbReference>